<dbReference type="EMBL" id="JBFOCI010000002">
    <property type="protein sequence ID" value="MEW9805454.1"/>
    <property type="molecule type" value="Genomic_DNA"/>
</dbReference>
<comment type="caution">
    <text evidence="1">The sequence shown here is derived from an EMBL/GenBank/DDBJ whole genome shotgun (WGS) entry which is preliminary data.</text>
</comment>
<evidence type="ECO:0000313" key="2">
    <source>
        <dbReference type="Proteomes" id="UP001556196"/>
    </source>
</evidence>
<accession>A0ABV3QWK3</accession>
<proteinExistence type="predicted"/>
<keyword evidence="2" id="KW-1185">Reference proteome</keyword>
<dbReference type="Proteomes" id="UP001556196">
    <property type="component" value="Unassembled WGS sequence"/>
</dbReference>
<sequence length="97" mass="10702">MQFFTPVCVSSRSKPGGRDIEDLDEALRFLREWPSDRRGPVYLAAYNACSAARDGYLTVEEARKSLSGFARITGILMRDSRRSAPGAAAKEAPRVAH</sequence>
<dbReference type="RefSeq" id="WP_367722551.1">
    <property type="nucleotide sequence ID" value="NZ_JBFOCI010000002.1"/>
</dbReference>
<reference evidence="1 2" key="1">
    <citation type="submission" date="2024-06" db="EMBL/GenBank/DDBJ databases">
        <authorList>
            <person name="Tuo L."/>
        </authorList>
    </citation>
    <scope>NUCLEOTIDE SEQUENCE [LARGE SCALE GENOMIC DNA]</scope>
    <source>
        <strain evidence="1 2">ZMM04-5</strain>
    </source>
</reference>
<organism evidence="1 2">
    <name type="scientific">Mesorhizobium marinum</name>
    <dbReference type="NCBI Taxonomy" id="3228790"/>
    <lineage>
        <taxon>Bacteria</taxon>
        <taxon>Pseudomonadati</taxon>
        <taxon>Pseudomonadota</taxon>
        <taxon>Alphaproteobacteria</taxon>
        <taxon>Hyphomicrobiales</taxon>
        <taxon>Phyllobacteriaceae</taxon>
        <taxon>Mesorhizobium</taxon>
    </lineage>
</organism>
<dbReference type="Pfam" id="PF06169">
    <property type="entry name" value="DUF982"/>
    <property type="match status" value="1"/>
</dbReference>
<protein>
    <submittedName>
        <fullName evidence="1">DUF982 domain-containing protein</fullName>
    </submittedName>
</protein>
<name>A0ABV3QWK3_9HYPH</name>
<dbReference type="InterPro" id="IPR010385">
    <property type="entry name" value="DUF982"/>
</dbReference>
<gene>
    <name evidence="1" type="ORF">ABUE31_05595</name>
</gene>
<dbReference type="Gene3D" id="6.10.250.730">
    <property type="match status" value="1"/>
</dbReference>
<evidence type="ECO:0000313" key="1">
    <source>
        <dbReference type="EMBL" id="MEW9805454.1"/>
    </source>
</evidence>